<accession>A0AAD1W0J7</accession>
<protein>
    <submittedName>
        <fullName evidence="3">Uncharacterized protein</fullName>
    </submittedName>
</protein>
<gene>
    <name evidence="3" type="ORF">PECUL_23A012553</name>
</gene>
<evidence type="ECO:0000313" key="4">
    <source>
        <dbReference type="Proteomes" id="UP001295444"/>
    </source>
</evidence>
<evidence type="ECO:0000313" key="3">
    <source>
        <dbReference type="EMBL" id="CAH2276815.1"/>
    </source>
</evidence>
<proteinExistence type="predicted"/>
<keyword evidence="4" id="KW-1185">Reference proteome</keyword>
<keyword evidence="1" id="KW-0175">Coiled coil</keyword>
<feature type="coiled-coil region" evidence="1">
    <location>
        <begin position="73"/>
        <end position="102"/>
    </location>
</feature>
<dbReference type="AlphaFoldDB" id="A0AAD1W0J7"/>
<feature type="non-terminal residue" evidence="3">
    <location>
        <position position="107"/>
    </location>
</feature>
<feature type="region of interest" description="Disordered" evidence="2">
    <location>
        <begin position="1"/>
        <end position="28"/>
    </location>
</feature>
<evidence type="ECO:0000256" key="1">
    <source>
        <dbReference type="SAM" id="Coils"/>
    </source>
</evidence>
<dbReference type="EMBL" id="OW240914">
    <property type="protein sequence ID" value="CAH2276815.1"/>
    <property type="molecule type" value="Genomic_DNA"/>
</dbReference>
<dbReference type="Proteomes" id="UP001295444">
    <property type="component" value="Chromosome 03"/>
</dbReference>
<name>A0AAD1W0J7_PELCU</name>
<sequence>MENTCDKLKRTTPKDLLESRGGNASNRPRAELIAELTEMDQCFTMADAPTTAGDEKTRIVRERFAFLGPNSSIELVQQTLAQVEAEMQLARAERQADREHELNLLRA</sequence>
<feature type="compositionally biased region" description="Basic and acidic residues" evidence="2">
    <location>
        <begin position="1"/>
        <end position="18"/>
    </location>
</feature>
<evidence type="ECO:0000256" key="2">
    <source>
        <dbReference type="SAM" id="MobiDB-lite"/>
    </source>
</evidence>
<organism evidence="3 4">
    <name type="scientific">Pelobates cultripes</name>
    <name type="common">Western spadefoot toad</name>
    <dbReference type="NCBI Taxonomy" id="61616"/>
    <lineage>
        <taxon>Eukaryota</taxon>
        <taxon>Metazoa</taxon>
        <taxon>Chordata</taxon>
        <taxon>Craniata</taxon>
        <taxon>Vertebrata</taxon>
        <taxon>Euteleostomi</taxon>
        <taxon>Amphibia</taxon>
        <taxon>Batrachia</taxon>
        <taxon>Anura</taxon>
        <taxon>Pelobatoidea</taxon>
        <taxon>Pelobatidae</taxon>
        <taxon>Pelobates</taxon>
    </lineage>
</organism>
<reference evidence="3" key="1">
    <citation type="submission" date="2022-03" db="EMBL/GenBank/DDBJ databases">
        <authorList>
            <person name="Alioto T."/>
            <person name="Alioto T."/>
            <person name="Gomez Garrido J."/>
        </authorList>
    </citation>
    <scope>NUCLEOTIDE SEQUENCE</scope>
</reference>